<dbReference type="AlphaFoldDB" id="A0A852WMB7"/>
<dbReference type="EMBL" id="JACCAB010000001">
    <property type="protein sequence ID" value="NYG07385.1"/>
    <property type="molecule type" value="Genomic_DNA"/>
</dbReference>
<dbReference type="InterPro" id="IPR029063">
    <property type="entry name" value="SAM-dependent_MTases_sf"/>
</dbReference>
<keyword evidence="2" id="KW-0808">Transferase</keyword>
<evidence type="ECO:0000259" key="1">
    <source>
        <dbReference type="Pfam" id="PF13649"/>
    </source>
</evidence>
<dbReference type="RefSeq" id="WP_179421740.1">
    <property type="nucleotide sequence ID" value="NZ_JACCAB010000001.1"/>
</dbReference>
<dbReference type="InterPro" id="IPR050508">
    <property type="entry name" value="Methyltransf_Superfamily"/>
</dbReference>
<comment type="caution">
    <text evidence="2">The sequence shown here is derived from an EMBL/GenBank/DDBJ whole genome shotgun (WGS) entry which is preliminary data.</text>
</comment>
<keyword evidence="2" id="KW-0830">Ubiquinone</keyword>
<sequence length="281" mass="31377">MVNASADPNSEIWHRDANQYEPLDSWTDVGERRVLSEIADRTRGRAVLDVGVGTGRSTWLLRLLTADYLGIDYEPSMLERARDAHPGIRFSQMDARDLSELGDDSFALTYFSHAGLDSLDHEGRATALRELARVTKPDGLVVYSTLNRRGEFFQAGPGPVDQPQRSHAVSVARFAARAALHPRSHLAGFRNVRGHRSSFEDHVEWAIDTMPTHDWALLVHFTTVPHAVREAAEAHLEVTSVISREGDELSLDDRESRTAWFHVVARPAPGETRSAPQTNQQ</sequence>
<accession>A0A852WMB7</accession>
<dbReference type="GO" id="GO:0032259">
    <property type="term" value="P:methylation"/>
    <property type="evidence" value="ECO:0007669"/>
    <property type="project" value="UniProtKB-KW"/>
</dbReference>
<organism evidence="2 3">
    <name type="scientific">Pedococcus badiiscoriae</name>
    <dbReference type="NCBI Taxonomy" id="642776"/>
    <lineage>
        <taxon>Bacteria</taxon>
        <taxon>Bacillati</taxon>
        <taxon>Actinomycetota</taxon>
        <taxon>Actinomycetes</taxon>
        <taxon>Micrococcales</taxon>
        <taxon>Intrasporangiaceae</taxon>
        <taxon>Pedococcus</taxon>
    </lineage>
</organism>
<feature type="domain" description="Methyltransferase" evidence="1">
    <location>
        <begin position="47"/>
        <end position="139"/>
    </location>
</feature>
<keyword evidence="3" id="KW-1185">Reference proteome</keyword>
<name>A0A852WMB7_9MICO</name>
<proteinExistence type="predicted"/>
<dbReference type="SUPFAM" id="SSF53335">
    <property type="entry name" value="S-adenosyl-L-methionine-dependent methyltransferases"/>
    <property type="match status" value="1"/>
</dbReference>
<dbReference type="CDD" id="cd02440">
    <property type="entry name" value="AdoMet_MTases"/>
    <property type="match status" value="1"/>
</dbReference>
<dbReference type="PANTHER" id="PTHR42912">
    <property type="entry name" value="METHYLTRANSFERASE"/>
    <property type="match status" value="1"/>
</dbReference>
<dbReference type="Proteomes" id="UP000573599">
    <property type="component" value="Unassembled WGS sequence"/>
</dbReference>
<protein>
    <submittedName>
        <fullName evidence="2">Ubiquinone/menaquinone biosynthesis C-methylase UbiE</fullName>
    </submittedName>
</protein>
<evidence type="ECO:0000313" key="3">
    <source>
        <dbReference type="Proteomes" id="UP000573599"/>
    </source>
</evidence>
<dbReference type="Gene3D" id="3.40.50.150">
    <property type="entry name" value="Vaccinia Virus protein VP39"/>
    <property type="match status" value="1"/>
</dbReference>
<keyword evidence="2" id="KW-0489">Methyltransferase</keyword>
<gene>
    <name evidence="2" type="ORF">BJ986_001872</name>
</gene>
<evidence type="ECO:0000313" key="2">
    <source>
        <dbReference type="EMBL" id="NYG07385.1"/>
    </source>
</evidence>
<dbReference type="InterPro" id="IPR041698">
    <property type="entry name" value="Methyltransf_25"/>
</dbReference>
<reference evidence="2 3" key="1">
    <citation type="submission" date="2020-07" db="EMBL/GenBank/DDBJ databases">
        <title>Sequencing the genomes of 1000 actinobacteria strains.</title>
        <authorList>
            <person name="Klenk H.-P."/>
        </authorList>
    </citation>
    <scope>NUCLEOTIDE SEQUENCE [LARGE SCALE GENOMIC DNA]</scope>
    <source>
        <strain evidence="2 3">DSM 23987</strain>
    </source>
</reference>
<dbReference type="Pfam" id="PF13649">
    <property type="entry name" value="Methyltransf_25"/>
    <property type="match status" value="1"/>
</dbReference>
<dbReference type="GO" id="GO:0008168">
    <property type="term" value="F:methyltransferase activity"/>
    <property type="evidence" value="ECO:0007669"/>
    <property type="project" value="UniProtKB-KW"/>
</dbReference>